<accession>A0A6C1U274</accession>
<reference evidence="1 2" key="1">
    <citation type="submission" date="2018-12" db="EMBL/GenBank/DDBJ databases">
        <title>Corynebacterium sanguinis sp. nov., a clinically-associated and environmental corynebacterium.</title>
        <authorList>
            <person name="Gonzales-Siles L."/>
            <person name="Jaen-Luchoro D."/>
            <person name="Cardew S."/>
            <person name="Inganas E."/>
            <person name="Ohlen M."/>
            <person name="Jensie-Markopolous S."/>
            <person name="Pinyeiro-Iglesias B."/>
            <person name="Molin K."/>
            <person name="Skovbjerg S."/>
            <person name="Svensson-Stadler L."/>
            <person name="Funke G."/>
            <person name="Moore E.R.B."/>
        </authorList>
    </citation>
    <scope>NUCLEOTIDE SEQUENCE [LARGE SCALE GENOMIC DNA]</scope>
    <source>
        <strain evidence="1 2">58734</strain>
    </source>
</reference>
<comment type="caution">
    <text evidence="1">The sequence shown here is derived from an EMBL/GenBank/DDBJ whole genome shotgun (WGS) entry which is preliminary data.</text>
</comment>
<dbReference type="AlphaFoldDB" id="A0A6C1U274"/>
<evidence type="ECO:0008006" key="3">
    <source>
        <dbReference type="Google" id="ProtNLM"/>
    </source>
</evidence>
<dbReference type="EMBL" id="RXIR01000001">
    <property type="protein sequence ID" value="TVS30435.1"/>
    <property type="molecule type" value="Genomic_DNA"/>
</dbReference>
<dbReference type="Pfam" id="PF17252">
    <property type="entry name" value="DUF5319"/>
    <property type="match status" value="1"/>
</dbReference>
<proteinExistence type="predicted"/>
<sequence length="143" mass="16352">MIYRGTGIAPCRAGQLGLGSVNYDDMMPLDPFKDDPNDPASFIEDDEVVEPLTDEERVHIIRDLAQVREFKDVLRPRGILGIYFLCEDCEEMHYYDWEIMEQNMLATLNGELPPVHEPSAQPNVEAYVPWDYALGYLDGLDAR</sequence>
<dbReference type="OrthoDB" id="3476210at2"/>
<evidence type="ECO:0000313" key="1">
    <source>
        <dbReference type="EMBL" id="TVS30435.1"/>
    </source>
</evidence>
<organism evidence="1 2">
    <name type="scientific">Corynebacterium sanguinis</name>
    <dbReference type="NCBI Taxonomy" id="2594913"/>
    <lineage>
        <taxon>Bacteria</taxon>
        <taxon>Bacillati</taxon>
        <taxon>Actinomycetota</taxon>
        <taxon>Actinomycetes</taxon>
        <taxon>Mycobacteriales</taxon>
        <taxon>Corynebacteriaceae</taxon>
        <taxon>Corynebacterium</taxon>
    </lineage>
</organism>
<dbReference type="InterPro" id="IPR035165">
    <property type="entry name" value="DUF5319"/>
</dbReference>
<name>A0A6C1U274_9CORY</name>
<protein>
    <recommendedName>
        <fullName evidence="3">DUF5319 domain-containing protein</fullName>
    </recommendedName>
</protein>
<dbReference type="Proteomes" id="UP000336646">
    <property type="component" value="Unassembled WGS sequence"/>
</dbReference>
<evidence type="ECO:0000313" key="2">
    <source>
        <dbReference type="Proteomes" id="UP000336646"/>
    </source>
</evidence>
<gene>
    <name evidence="1" type="ORF">EKI59_00315</name>
</gene>